<keyword evidence="3" id="KW-0418">Kinase</keyword>
<sequence>MTRRWLAGLALVLGAATSVLAVVVAVREFPRGLFLLGLVLVAGVSAWYAVVRRGVARVAGLAVAAAALGGALVLVVTRGTPLADALVVAGVVATVGAARAAIHVHVDLPRAPAPRHPVLFFNPRSGGGKAERFRLADEAAHRGIEPIELRPGDDLETLVRGAVERGADGLAMAGGDGSQAIVAAVAAACGLPYACVPAGTRNHFALDLGVDRDDVVGALDAFVDGGERRVDLAEVNGRVFVNNVSLGLYAQAVQRAGYRDAKLRTLLDTVPDVLGPDVTEPDMRWRGPGGHEHRGGAAVLVSNNRYRLGRAVGSGTRPRIDDGLLGITVVGRPTGAGADGSSSQRPWREWSAPTFDVEADHPLPAGIDGEKVVLEPPLHFHIRPGVLQVRVARRHPGASPSAMVPEGMFAGLAELARIALGRDQTPAGSTPRR</sequence>
<dbReference type="STRING" id="587636.SAMN05216199_0010"/>
<feature type="transmembrane region" description="Helical" evidence="1">
    <location>
        <begin position="58"/>
        <end position="76"/>
    </location>
</feature>
<dbReference type="InterPro" id="IPR017438">
    <property type="entry name" value="ATP-NAD_kinase_N"/>
</dbReference>
<keyword evidence="1" id="KW-0812">Transmembrane</keyword>
<feature type="domain" description="DAGKc" evidence="2">
    <location>
        <begin position="112"/>
        <end position="239"/>
    </location>
</feature>
<evidence type="ECO:0000313" key="3">
    <source>
        <dbReference type="EMBL" id="SES47957.1"/>
    </source>
</evidence>
<dbReference type="RefSeq" id="WP_091762322.1">
    <property type="nucleotide sequence ID" value="NZ_FOHB01000010.1"/>
</dbReference>
<keyword evidence="3" id="KW-0808">Transferase</keyword>
<gene>
    <name evidence="3" type="ORF">SAMN05216199_0010</name>
</gene>
<dbReference type="InterPro" id="IPR016064">
    <property type="entry name" value="NAD/diacylglycerol_kinase_sf"/>
</dbReference>
<dbReference type="InterPro" id="IPR001206">
    <property type="entry name" value="Diacylglycerol_kinase_cat_dom"/>
</dbReference>
<dbReference type="Proteomes" id="UP000199019">
    <property type="component" value="Unassembled WGS sequence"/>
</dbReference>
<keyword evidence="1" id="KW-0472">Membrane</keyword>
<evidence type="ECO:0000259" key="2">
    <source>
        <dbReference type="PROSITE" id="PS50146"/>
    </source>
</evidence>
<dbReference type="OrthoDB" id="3208200at2"/>
<protein>
    <submittedName>
        <fullName evidence="3">Diacylglycerol kinase family enzyme</fullName>
    </submittedName>
</protein>
<proteinExistence type="predicted"/>
<reference evidence="4" key="1">
    <citation type="submission" date="2016-10" db="EMBL/GenBank/DDBJ databases">
        <authorList>
            <person name="Varghese N."/>
            <person name="Submissions S."/>
        </authorList>
    </citation>
    <scope>NUCLEOTIDE SEQUENCE [LARGE SCALE GENOMIC DNA]</scope>
    <source>
        <strain evidence="4">CGMCC 1.6963</strain>
    </source>
</reference>
<feature type="transmembrane region" description="Helical" evidence="1">
    <location>
        <begin position="31"/>
        <end position="51"/>
    </location>
</feature>
<dbReference type="Pfam" id="PF00781">
    <property type="entry name" value="DAGK_cat"/>
    <property type="match status" value="1"/>
</dbReference>
<dbReference type="PROSITE" id="PS50146">
    <property type="entry name" value="DAGK"/>
    <property type="match status" value="1"/>
</dbReference>
<accession>A0A1H9XQ87</accession>
<evidence type="ECO:0000313" key="4">
    <source>
        <dbReference type="Proteomes" id="UP000199019"/>
    </source>
</evidence>
<keyword evidence="4" id="KW-1185">Reference proteome</keyword>
<keyword evidence="1" id="KW-1133">Transmembrane helix</keyword>
<dbReference type="EMBL" id="FOHB01000010">
    <property type="protein sequence ID" value="SES47957.1"/>
    <property type="molecule type" value="Genomic_DNA"/>
</dbReference>
<dbReference type="Gene3D" id="2.60.200.40">
    <property type="match status" value="1"/>
</dbReference>
<name>A0A1H9XQ87_9MICO</name>
<dbReference type="AlphaFoldDB" id="A0A1H9XQ87"/>
<dbReference type="Gene3D" id="3.40.50.10330">
    <property type="entry name" value="Probable inorganic polyphosphate/atp-NAD kinase, domain 1"/>
    <property type="match status" value="1"/>
</dbReference>
<organism evidence="3 4">
    <name type="scientific">Pedococcus cremeus</name>
    <dbReference type="NCBI Taxonomy" id="587636"/>
    <lineage>
        <taxon>Bacteria</taxon>
        <taxon>Bacillati</taxon>
        <taxon>Actinomycetota</taxon>
        <taxon>Actinomycetes</taxon>
        <taxon>Micrococcales</taxon>
        <taxon>Intrasporangiaceae</taxon>
        <taxon>Pedococcus</taxon>
    </lineage>
</organism>
<dbReference type="SUPFAM" id="SSF111331">
    <property type="entry name" value="NAD kinase/diacylglycerol kinase-like"/>
    <property type="match status" value="1"/>
</dbReference>
<evidence type="ECO:0000256" key="1">
    <source>
        <dbReference type="SAM" id="Phobius"/>
    </source>
</evidence>
<dbReference type="GO" id="GO:0016301">
    <property type="term" value="F:kinase activity"/>
    <property type="evidence" value="ECO:0007669"/>
    <property type="project" value="UniProtKB-KW"/>
</dbReference>